<evidence type="ECO:0000256" key="2">
    <source>
        <dbReference type="ARBA" id="ARBA00009142"/>
    </source>
</evidence>
<feature type="transmembrane region" description="Helical" evidence="8">
    <location>
        <begin position="193"/>
        <end position="214"/>
    </location>
</feature>
<dbReference type="PANTHER" id="PTHR30269">
    <property type="entry name" value="TRANSMEMBRANE PROTEIN YFCA"/>
    <property type="match status" value="1"/>
</dbReference>
<reference evidence="9 10" key="1">
    <citation type="submission" date="2016-10" db="EMBL/GenBank/DDBJ databases">
        <authorList>
            <person name="de Groot N.N."/>
        </authorList>
    </citation>
    <scope>NUCLEOTIDE SEQUENCE [LARGE SCALE GENOMIC DNA]</scope>
    <source>
        <strain evidence="9 10">JCM 21544</strain>
    </source>
</reference>
<keyword evidence="5 8" id="KW-0812">Transmembrane</keyword>
<dbReference type="Pfam" id="PF01925">
    <property type="entry name" value="TauE"/>
    <property type="match status" value="1"/>
</dbReference>
<dbReference type="AlphaFoldDB" id="A0A1G9CNB0"/>
<dbReference type="InterPro" id="IPR002781">
    <property type="entry name" value="TM_pro_TauE-like"/>
</dbReference>
<evidence type="ECO:0000256" key="4">
    <source>
        <dbReference type="ARBA" id="ARBA00022475"/>
    </source>
</evidence>
<feature type="transmembrane region" description="Helical" evidence="8">
    <location>
        <begin position="161"/>
        <end position="181"/>
    </location>
</feature>
<evidence type="ECO:0000256" key="5">
    <source>
        <dbReference type="ARBA" id="ARBA00022692"/>
    </source>
</evidence>
<evidence type="ECO:0000256" key="8">
    <source>
        <dbReference type="RuleBase" id="RU363041"/>
    </source>
</evidence>
<dbReference type="GO" id="GO:0005886">
    <property type="term" value="C:plasma membrane"/>
    <property type="evidence" value="ECO:0007669"/>
    <property type="project" value="UniProtKB-SubCell"/>
</dbReference>
<dbReference type="Proteomes" id="UP000198706">
    <property type="component" value="Unassembled WGS sequence"/>
</dbReference>
<evidence type="ECO:0000313" key="9">
    <source>
        <dbReference type="EMBL" id="SDK53076.1"/>
    </source>
</evidence>
<keyword evidence="6 8" id="KW-1133">Transmembrane helix</keyword>
<comment type="similarity">
    <text evidence="2 8">Belongs to the 4-toluene sulfonate uptake permease (TSUP) (TC 2.A.102) family.</text>
</comment>
<keyword evidence="4 8" id="KW-1003">Cell membrane</keyword>
<keyword evidence="7 8" id="KW-0472">Membrane</keyword>
<sequence>MEFLLVALPAVFLTGLSKGGFGGAFGGIAVPLLALSMAPTQAAAVMLPILCVADVVGLRAYYGKWDLANLKIMLPGALVGVTIGALTFHLMNERVIALLIGGIAIAFVVANLLVRAAATPAPIRPKRGLALSTLAGFTSFVSHAGGPPIMMHLLPQQLDKVRYVATVNCFFLLTNAVKLVPYTLLGQFSRDNLLTSLALAPLVPLGVWTGLWLQSRVNHLWFYRIARLGLLGTGIQLIVKNL</sequence>
<evidence type="ECO:0000313" key="10">
    <source>
        <dbReference type="Proteomes" id="UP000198706"/>
    </source>
</evidence>
<evidence type="ECO:0000256" key="3">
    <source>
        <dbReference type="ARBA" id="ARBA00022448"/>
    </source>
</evidence>
<dbReference type="InterPro" id="IPR052017">
    <property type="entry name" value="TSUP"/>
</dbReference>
<dbReference type="STRING" id="137658.SAMN05216186_10812"/>
<organism evidence="9 10">
    <name type="scientific">Pseudomonas indica</name>
    <dbReference type="NCBI Taxonomy" id="137658"/>
    <lineage>
        <taxon>Bacteria</taxon>
        <taxon>Pseudomonadati</taxon>
        <taxon>Pseudomonadota</taxon>
        <taxon>Gammaproteobacteria</taxon>
        <taxon>Pseudomonadales</taxon>
        <taxon>Pseudomonadaceae</taxon>
        <taxon>Pseudomonas</taxon>
    </lineage>
</organism>
<evidence type="ECO:0000256" key="6">
    <source>
        <dbReference type="ARBA" id="ARBA00022989"/>
    </source>
</evidence>
<feature type="transmembrane region" description="Helical" evidence="8">
    <location>
        <begin position="72"/>
        <end position="90"/>
    </location>
</feature>
<feature type="transmembrane region" description="Helical" evidence="8">
    <location>
        <begin position="220"/>
        <end position="239"/>
    </location>
</feature>
<feature type="transmembrane region" description="Helical" evidence="8">
    <location>
        <begin position="129"/>
        <end position="149"/>
    </location>
</feature>
<proteinExistence type="inferred from homology"/>
<accession>A0A1G9CNB0</accession>
<comment type="subcellular location">
    <subcellularLocation>
        <location evidence="1 8">Cell membrane</location>
        <topology evidence="1 8">Multi-pass membrane protein</topology>
    </subcellularLocation>
</comment>
<keyword evidence="10" id="KW-1185">Reference proteome</keyword>
<dbReference type="EMBL" id="FNFD01000008">
    <property type="protein sequence ID" value="SDK53076.1"/>
    <property type="molecule type" value="Genomic_DNA"/>
</dbReference>
<evidence type="ECO:0000256" key="7">
    <source>
        <dbReference type="ARBA" id="ARBA00023136"/>
    </source>
</evidence>
<feature type="transmembrane region" description="Helical" evidence="8">
    <location>
        <begin position="96"/>
        <end position="117"/>
    </location>
</feature>
<name>A0A1G9CNB0_9PSED</name>
<keyword evidence="3" id="KW-0813">Transport</keyword>
<gene>
    <name evidence="9" type="ORF">SAMN05216186_10812</name>
</gene>
<feature type="transmembrane region" description="Helical" evidence="8">
    <location>
        <begin position="42"/>
        <end position="60"/>
    </location>
</feature>
<dbReference type="PANTHER" id="PTHR30269:SF37">
    <property type="entry name" value="MEMBRANE TRANSPORTER PROTEIN"/>
    <property type="match status" value="1"/>
</dbReference>
<protein>
    <recommendedName>
        <fullName evidence="8">Probable membrane transporter protein</fullName>
    </recommendedName>
</protein>
<evidence type="ECO:0000256" key="1">
    <source>
        <dbReference type="ARBA" id="ARBA00004651"/>
    </source>
</evidence>